<dbReference type="OrthoDB" id="5367584at2759"/>
<dbReference type="STRING" id="77044.A0A1W2TW17"/>
<dbReference type="PANTHER" id="PTHR13924:SF10">
    <property type="entry name" value="TRANSFORMING ACIDIC COILED-COIL PROTEIN, ISOFORM K"/>
    <property type="match status" value="1"/>
</dbReference>
<keyword evidence="4" id="KW-1185">Reference proteome</keyword>
<protein>
    <submittedName>
        <fullName evidence="3">Putative kinetoplast-associated protein KAP</fullName>
    </submittedName>
</protein>
<feature type="compositionally biased region" description="Basic and acidic residues" evidence="2">
    <location>
        <begin position="31"/>
        <end position="47"/>
    </location>
</feature>
<proteinExistence type="predicted"/>
<feature type="region of interest" description="Disordered" evidence="2">
    <location>
        <begin position="432"/>
        <end position="451"/>
    </location>
</feature>
<dbReference type="InterPro" id="IPR024312">
    <property type="entry name" value="TACC_fungi"/>
</dbReference>
<evidence type="ECO:0000313" key="4">
    <source>
        <dbReference type="Proteomes" id="UP000054516"/>
    </source>
</evidence>
<dbReference type="InterPro" id="IPR039915">
    <property type="entry name" value="TACC"/>
</dbReference>
<keyword evidence="1" id="KW-0175">Coiled coil</keyword>
<evidence type="ECO:0000313" key="3">
    <source>
        <dbReference type="EMBL" id="GAP92864.1"/>
    </source>
</evidence>
<accession>A0A1W2TW17</accession>
<dbReference type="Pfam" id="PF12709">
    <property type="entry name" value="Fungal_TACC"/>
    <property type="match status" value="1"/>
</dbReference>
<dbReference type="GO" id="GO:0007052">
    <property type="term" value="P:mitotic spindle organization"/>
    <property type="evidence" value="ECO:0007669"/>
    <property type="project" value="InterPro"/>
</dbReference>
<sequence>MASAPATPLSSTDGAVLNAVAIPTPTPTMRRLFDAPADRLDDMENHATRSAPSLEPAQNHEKDATQQDQENVSPNKARHSRILSGNGLSPLKILAAQDLPSGETRSPNKSPTTKSPRKWSPDKRFPIKVNTALSPEKPTMQPHETTLDDAIVENKGVAQAIDIFEDDDTTMGGADNGGTGDRDGGTGDRPEDNDGEDTFMSISQVQVPVEDEEHAGPDDTMISTFSTFSAVPNLTMFARIGHTPTKFATVDATPTSRRPEQSAQKMVRPADRRDSGNTTNLLDFTDQIQSFSSRYAEQMSNLRRGSPAKATMGTTSATPKKRQADLLDFDIPPLPTPRSIPTITPRELESLKSGFLSEISSLKASLSGKEAEVLSLKTAVADAEKRVGESLEELREVRAVKEGLAEQQQDWERRGRDMESVLRKVKEEIVRGQSERDQLESKFEESEKRREAAEIMAQEAESKMAAMRAGKANSDAAAIAAATTTTTTASDAPNNKSPGKKAPGSREVEIAVEKVSRELHSLYKSKHESKITALKKSYESRWSKKVHELEARLEGLADENERLRADRDATMTRVDPNQTLTLAAADDERKAQAVRDSTQIRELSAEVQKLAAVVTSVKADNQELRLLLERERVEKGELVQLAEEMMAMQTFAQNNTTTQAPLPPPTPAAARPPPPPPAAGDNFRASVGRGSGLRAPGSVKKPTESRIGGLGSERRVGGSGGGSGGGALPRPGSGGRSGIMSSIEKMGNYRGGRGE</sequence>
<feature type="region of interest" description="Disordered" evidence="2">
    <location>
        <begin position="165"/>
        <end position="194"/>
    </location>
</feature>
<dbReference type="Proteomes" id="UP000054516">
    <property type="component" value="Unassembled WGS sequence"/>
</dbReference>
<feature type="region of interest" description="Disordered" evidence="2">
    <location>
        <begin position="483"/>
        <end position="508"/>
    </location>
</feature>
<feature type="region of interest" description="Disordered" evidence="2">
    <location>
        <begin position="300"/>
        <end position="319"/>
    </location>
</feature>
<name>A0A1W2TW17_ROSNE</name>
<reference evidence="3" key="1">
    <citation type="submission" date="2016-03" db="EMBL/GenBank/DDBJ databases">
        <title>Draft genome sequence of Rosellinia necatrix.</title>
        <authorList>
            <person name="Kanematsu S."/>
        </authorList>
    </citation>
    <scope>NUCLEOTIDE SEQUENCE [LARGE SCALE GENOMIC DNA]</scope>
    <source>
        <strain evidence="3">W97</strain>
    </source>
</reference>
<feature type="region of interest" description="Disordered" evidence="2">
    <location>
        <begin position="21"/>
        <end position="143"/>
    </location>
</feature>
<feature type="compositionally biased region" description="Polar residues" evidence="2">
    <location>
        <begin position="103"/>
        <end position="114"/>
    </location>
</feature>
<feature type="compositionally biased region" description="Basic and acidic residues" evidence="2">
    <location>
        <begin position="180"/>
        <end position="192"/>
    </location>
</feature>
<gene>
    <name evidence="3" type="ORF">SAMD00023353_9000230</name>
</gene>
<organism evidence="3">
    <name type="scientific">Rosellinia necatrix</name>
    <name type="common">White root-rot fungus</name>
    <dbReference type="NCBI Taxonomy" id="77044"/>
    <lineage>
        <taxon>Eukaryota</taxon>
        <taxon>Fungi</taxon>
        <taxon>Dikarya</taxon>
        <taxon>Ascomycota</taxon>
        <taxon>Pezizomycotina</taxon>
        <taxon>Sordariomycetes</taxon>
        <taxon>Xylariomycetidae</taxon>
        <taxon>Xylariales</taxon>
        <taxon>Xylariaceae</taxon>
        <taxon>Rosellinia</taxon>
    </lineage>
</organism>
<dbReference type="PANTHER" id="PTHR13924">
    <property type="entry name" value="TRANSFORMING ACIDIC COILED-COIL CONTAINING PROTEIN 1/2"/>
    <property type="match status" value="1"/>
</dbReference>
<feature type="region of interest" description="Disordered" evidence="2">
    <location>
        <begin position="656"/>
        <end position="755"/>
    </location>
</feature>
<dbReference type="GO" id="GO:0005737">
    <property type="term" value="C:cytoplasm"/>
    <property type="evidence" value="ECO:0007669"/>
    <property type="project" value="TreeGrafter"/>
</dbReference>
<feature type="compositionally biased region" description="Gly residues" evidence="2">
    <location>
        <begin position="717"/>
        <end position="737"/>
    </location>
</feature>
<feature type="region of interest" description="Disordered" evidence="2">
    <location>
        <begin position="249"/>
        <end position="280"/>
    </location>
</feature>
<feature type="coiled-coil region" evidence="1">
    <location>
        <begin position="539"/>
        <end position="573"/>
    </location>
</feature>
<dbReference type="EMBL" id="DF977535">
    <property type="protein sequence ID" value="GAP92864.1"/>
    <property type="molecule type" value="Genomic_DNA"/>
</dbReference>
<dbReference type="AlphaFoldDB" id="A0A1W2TW17"/>
<evidence type="ECO:0000256" key="2">
    <source>
        <dbReference type="SAM" id="MobiDB-lite"/>
    </source>
</evidence>
<evidence type="ECO:0000256" key="1">
    <source>
        <dbReference type="SAM" id="Coils"/>
    </source>
</evidence>
<dbReference type="OMA" id="FSEMPGI"/>
<feature type="compositionally biased region" description="Pro residues" evidence="2">
    <location>
        <begin position="661"/>
        <end position="678"/>
    </location>
</feature>
<feature type="compositionally biased region" description="Polar residues" evidence="2">
    <location>
        <begin position="252"/>
        <end position="264"/>
    </location>
</feature>